<protein>
    <submittedName>
        <fullName evidence="2">5'-Nucleotidase domain protein</fullName>
    </submittedName>
</protein>
<accession>A0A160VI33</accession>
<organism evidence="2">
    <name type="scientific">hydrothermal vent metagenome</name>
    <dbReference type="NCBI Taxonomy" id="652676"/>
    <lineage>
        <taxon>unclassified sequences</taxon>
        <taxon>metagenomes</taxon>
        <taxon>ecological metagenomes</taxon>
    </lineage>
</organism>
<name>A0A160VI33_9ZZZZ</name>
<dbReference type="EMBL" id="FAXC01000434">
    <property type="protein sequence ID" value="CUV10546.1"/>
    <property type="molecule type" value="Genomic_DNA"/>
</dbReference>
<feature type="domain" description="FlgD/Vpr Ig-like" evidence="1">
    <location>
        <begin position="342"/>
        <end position="402"/>
    </location>
</feature>
<reference evidence="2" key="1">
    <citation type="submission" date="2015-10" db="EMBL/GenBank/DDBJ databases">
        <authorList>
            <person name="Gilbert D.G."/>
        </authorList>
    </citation>
    <scope>NUCLEOTIDE SEQUENCE</scope>
</reference>
<evidence type="ECO:0000313" key="2">
    <source>
        <dbReference type="EMBL" id="CUV10546.1"/>
    </source>
</evidence>
<dbReference type="NCBIfam" id="TIGR04183">
    <property type="entry name" value="Por_Secre_tail"/>
    <property type="match status" value="1"/>
</dbReference>
<proteinExistence type="predicted"/>
<dbReference type="Gene3D" id="2.60.40.4070">
    <property type="match status" value="1"/>
</dbReference>
<dbReference type="InterPro" id="IPR026444">
    <property type="entry name" value="Secre_tail"/>
</dbReference>
<gene>
    <name evidence="2" type="ORF">MGWOODY_Mmi1132</name>
</gene>
<dbReference type="Pfam" id="PF13860">
    <property type="entry name" value="FlgD_ig"/>
    <property type="match status" value="1"/>
</dbReference>
<dbReference type="InterPro" id="IPR025965">
    <property type="entry name" value="FlgD/Vpr_Ig-like"/>
</dbReference>
<evidence type="ECO:0000259" key="1">
    <source>
        <dbReference type="Pfam" id="PF13860"/>
    </source>
</evidence>
<sequence length="422" mass="47533">MISVPAVLQNYSSDAVLADELGGYDKKKWRLFKWSNGQYVESNVSFTPGAAYWLITKNGEQINTGPGKSTRIYSSSKISLFDGWNMVGNPYIFPINLAEHVGLSENVEPTLYEWNGSSYNNTTNMMPKGGNWVYSNGNGTMEFFPIWKPGLLSEVEVIPEETADEEDFNWKAKIITKAGNRYDETATFGVHESASDTWDRLDYHEPPVIGDYISMAFDNDSWAKNGGSYSQDIRSDARTQTWNLAARSNIKGIVSLSLEDVHSIPSHQDVRLVDPVLGIVYNLRSEKAVTFTSQGNENPYYFKLIVGEADDIQSQLDDMGMVPTDFELFQNTPNPFNPVTNIRVSLVEDARITLKVYNLLGKEVNTLALNQSLSKGNHRFIWAGKDDNGYQLPSGVYLYRIEINSHVGRQLYQSTKKMVLMK</sequence>
<dbReference type="AlphaFoldDB" id="A0A160VI33"/>